<dbReference type="GeneID" id="98181451"/>
<comment type="caution">
    <text evidence="1">The sequence shown here is derived from an EMBL/GenBank/DDBJ whole genome shotgun (WGS) entry which is preliminary data.</text>
</comment>
<keyword evidence="2" id="KW-1185">Reference proteome</keyword>
<dbReference type="Proteomes" id="UP001628179">
    <property type="component" value="Unassembled WGS sequence"/>
</dbReference>
<evidence type="ECO:0000313" key="2">
    <source>
        <dbReference type="Proteomes" id="UP001628179"/>
    </source>
</evidence>
<evidence type="ECO:0008006" key="3">
    <source>
        <dbReference type="Google" id="ProtNLM"/>
    </source>
</evidence>
<evidence type="ECO:0000313" key="1">
    <source>
        <dbReference type="EMBL" id="GAB1320499.1"/>
    </source>
</evidence>
<dbReference type="SUPFAM" id="SSF52047">
    <property type="entry name" value="RNI-like"/>
    <property type="match status" value="1"/>
</dbReference>
<sequence length="488" mass="54689">MARSGLDALPGELLNEICGYLCWHCRGGHATSIRPFELESNNGELEPPMWKRDEQTGLASLSRTCRVLHMAAEPFLYHYFYTFQNHDLYFFFRTVSERPDLAAIVSEVEVGHAGGVPTTVRRPDVIEGGVRRAGLKPEDPAEAREGVEHDVLFSQLLQLMPNLERFHFRQFGGPFPTRPDPSLSSLVSLKNVALSGFKKGGYVLDRAISTLRLAPNLEILHCYGCLWVSQYFVGDLGRKTREERLPSSSAALTQPPPLQNLVELRLTDTLLTVHSLIHLLGAVGPGLSKVSIRRSGLPPPSGWGSRHNLEFGEAVYALRPWSQTLREFTFSIDGIVEPRQDPPHGLHLAGRLRDFRVLQILQVQECSFDFPGYFRRQEDALTSTLPVFLRELRVMRSIYCNIVPALQALLGAVTNGQFADLKRIEIDNHHWGVAGELTELTELTELRELGVMFQSAGVDFVTRPEAATTEIRVISDEENDSPFQSPQN</sequence>
<gene>
    <name evidence="1" type="ORF">MFIFM68171_10709</name>
</gene>
<organism evidence="1 2">
    <name type="scientific">Madurella fahalii</name>
    <dbReference type="NCBI Taxonomy" id="1157608"/>
    <lineage>
        <taxon>Eukaryota</taxon>
        <taxon>Fungi</taxon>
        <taxon>Dikarya</taxon>
        <taxon>Ascomycota</taxon>
        <taxon>Pezizomycotina</taxon>
        <taxon>Sordariomycetes</taxon>
        <taxon>Sordariomycetidae</taxon>
        <taxon>Sordariales</taxon>
        <taxon>Sordariales incertae sedis</taxon>
        <taxon>Madurella</taxon>
    </lineage>
</organism>
<protein>
    <recommendedName>
        <fullName evidence="3">F-box domain-containing protein</fullName>
    </recommendedName>
</protein>
<accession>A0ABQ0GS20</accession>
<dbReference type="EMBL" id="BAAFSV010000006">
    <property type="protein sequence ID" value="GAB1320499.1"/>
    <property type="molecule type" value="Genomic_DNA"/>
</dbReference>
<reference evidence="1 2" key="1">
    <citation type="submission" date="2024-09" db="EMBL/GenBank/DDBJ databases">
        <title>Itraconazole resistance in Madurella fahalii resulting from another homologue of gene encoding cytochrome P450 14-alpha sterol demethylase (CYP51).</title>
        <authorList>
            <person name="Yoshioka I."/>
            <person name="Fahal A.H."/>
            <person name="Kaneko S."/>
            <person name="Yaguchi T."/>
        </authorList>
    </citation>
    <scope>NUCLEOTIDE SEQUENCE [LARGE SCALE GENOMIC DNA]</scope>
    <source>
        <strain evidence="1 2">IFM 68171</strain>
    </source>
</reference>
<proteinExistence type="predicted"/>
<dbReference type="RefSeq" id="XP_070922229.1">
    <property type="nucleotide sequence ID" value="XM_071066128.1"/>
</dbReference>
<name>A0ABQ0GS20_9PEZI</name>